<dbReference type="InterPro" id="IPR022121">
    <property type="entry name" value="Peptidase_M73_camelysin"/>
</dbReference>
<dbReference type="EMBL" id="MHVR01000003">
    <property type="protein sequence ID" value="OHA96967.1"/>
    <property type="molecule type" value="Genomic_DNA"/>
</dbReference>
<evidence type="ECO:0000313" key="2">
    <source>
        <dbReference type="Proteomes" id="UP000178175"/>
    </source>
</evidence>
<evidence type="ECO:0000313" key="1">
    <source>
        <dbReference type="EMBL" id="OHA96967.1"/>
    </source>
</evidence>
<protein>
    <submittedName>
        <fullName evidence="1">Uncharacterized protein</fullName>
    </submittedName>
</protein>
<dbReference type="Pfam" id="PF12389">
    <property type="entry name" value="Peptidase_M73"/>
    <property type="match status" value="1"/>
</dbReference>
<accession>A0A1G2TI54</accession>
<comment type="caution">
    <text evidence="1">The sequence shown here is derived from an EMBL/GenBank/DDBJ whole genome shotgun (WGS) entry which is preliminary data.</text>
</comment>
<proteinExistence type="predicted"/>
<organism evidence="1 2">
    <name type="scientific">Candidatus Zambryskibacteria bacterium RIFCSPHIGHO2_02_FULL_43_14</name>
    <dbReference type="NCBI Taxonomy" id="1802748"/>
    <lineage>
        <taxon>Bacteria</taxon>
        <taxon>Candidatus Zambryskiibacteriota</taxon>
    </lineage>
</organism>
<dbReference type="NCBIfam" id="TIGR04088">
    <property type="entry name" value="cognate_SipW"/>
    <property type="match status" value="1"/>
</dbReference>
<reference evidence="1 2" key="1">
    <citation type="journal article" date="2016" name="Nat. Commun.">
        <title>Thousands of microbial genomes shed light on interconnected biogeochemical processes in an aquifer system.</title>
        <authorList>
            <person name="Anantharaman K."/>
            <person name="Brown C.T."/>
            <person name="Hug L.A."/>
            <person name="Sharon I."/>
            <person name="Castelle C.J."/>
            <person name="Probst A.J."/>
            <person name="Thomas B.C."/>
            <person name="Singh A."/>
            <person name="Wilkins M.J."/>
            <person name="Karaoz U."/>
            <person name="Brodie E.L."/>
            <person name="Williams K.H."/>
            <person name="Hubbard S.S."/>
            <person name="Banfield J.F."/>
        </authorList>
    </citation>
    <scope>NUCLEOTIDE SEQUENCE [LARGE SCALE GENOMIC DNA]</scope>
</reference>
<name>A0A1G2TI54_9BACT</name>
<gene>
    <name evidence="1" type="ORF">A3C70_01765</name>
</gene>
<dbReference type="AlphaFoldDB" id="A0A1G2TI54"/>
<sequence>MKRILLSLGMIVFVGGLVAGATGAFFSDEETSTGNTFAAGDIDLQIDNESYVVDYNIPQYLNPTGQFIFSTSTSWALADLVAGVQKFFNFSDLKPGDMGEDTISIHVGSNNAWMCAAAHITADEDVDCTEPELTNDPSCNINPLLDDGELDEGLQFAFWADDGDNVYEPGTPTQGGIAEVIFLSGTLANMGAAGQITLADSVSSILGGNTPIPGDTTFYIGKAWCFGTLVTSGLTQDGIGKTGDPLNNIPSTNGPIQRPGGVACGGSGVNNAAQTDRVQGDMQFYAVQARNNPNFLCSINYIPQWSN</sequence>
<dbReference type="InterPro" id="IPR023833">
    <property type="entry name" value="Signal_pept_SipW-depend-type"/>
</dbReference>
<dbReference type="Proteomes" id="UP000178175">
    <property type="component" value="Unassembled WGS sequence"/>
</dbReference>